<dbReference type="AlphaFoldDB" id="X0X7M1"/>
<evidence type="ECO:0000313" key="1">
    <source>
        <dbReference type="EMBL" id="GAG20951.1"/>
    </source>
</evidence>
<reference evidence="1" key="1">
    <citation type="journal article" date="2014" name="Front. Microbiol.">
        <title>High frequency of phylogenetically diverse reductive dehalogenase-homologous genes in deep subseafloor sedimentary metagenomes.</title>
        <authorList>
            <person name="Kawai M."/>
            <person name="Futagami T."/>
            <person name="Toyoda A."/>
            <person name="Takaki Y."/>
            <person name="Nishi S."/>
            <person name="Hori S."/>
            <person name="Arai W."/>
            <person name="Tsubouchi T."/>
            <person name="Morono Y."/>
            <person name="Uchiyama I."/>
            <person name="Ito T."/>
            <person name="Fujiyama A."/>
            <person name="Inagaki F."/>
            <person name="Takami H."/>
        </authorList>
    </citation>
    <scope>NUCLEOTIDE SEQUENCE</scope>
    <source>
        <strain evidence="1">Expedition CK06-06</strain>
    </source>
</reference>
<accession>X0X7M1</accession>
<gene>
    <name evidence="1" type="ORF">S01H1_56744</name>
</gene>
<feature type="non-terminal residue" evidence="1">
    <location>
        <position position="70"/>
    </location>
</feature>
<proteinExistence type="predicted"/>
<name>X0X7M1_9ZZZZ</name>
<comment type="caution">
    <text evidence="1">The sequence shown here is derived from an EMBL/GenBank/DDBJ whole genome shotgun (WGS) entry which is preliminary data.</text>
</comment>
<organism evidence="1">
    <name type="scientific">marine sediment metagenome</name>
    <dbReference type="NCBI Taxonomy" id="412755"/>
    <lineage>
        <taxon>unclassified sequences</taxon>
        <taxon>metagenomes</taxon>
        <taxon>ecological metagenomes</taxon>
    </lineage>
</organism>
<protein>
    <submittedName>
        <fullName evidence="1">Uncharacterized protein</fullName>
    </submittedName>
</protein>
<dbReference type="EMBL" id="BARS01036965">
    <property type="protein sequence ID" value="GAG20951.1"/>
    <property type="molecule type" value="Genomic_DNA"/>
</dbReference>
<sequence length="70" mass="7792">MSSRTLWLVSLALISILVLSNLQIYAWEGEGSGEIIVRGDEETEDFYNVKLEIVSPRGGTEIYFKRGGAI</sequence>